<evidence type="ECO:0000313" key="3">
    <source>
        <dbReference type="EMBL" id="VAW71151.1"/>
    </source>
</evidence>
<accession>A0A3B0XUE2</accession>
<name>A0A3B0XUE2_9ZZZZ</name>
<organism evidence="3">
    <name type="scientific">hydrothermal vent metagenome</name>
    <dbReference type="NCBI Taxonomy" id="652676"/>
    <lineage>
        <taxon>unclassified sequences</taxon>
        <taxon>metagenomes</taxon>
        <taxon>ecological metagenomes</taxon>
    </lineage>
</organism>
<dbReference type="AlphaFoldDB" id="A0A3B0XUE2"/>
<feature type="region of interest" description="Disordered" evidence="1">
    <location>
        <begin position="50"/>
        <end position="98"/>
    </location>
</feature>
<protein>
    <recommendedName>
        <fullName evidence="2">DUF6444 domain-containing protein</fullName>
    </recommendedName>
</protein>
<dbReference type="EMBL" id="UOFJ01000569">
    <property type="protein sequence ID" value="VAW71151.1"/>
    <property type="molecule type" value="Genomic_DNA"/>
</dbReference>
<evidence type="ECO:0000256" key="1">
    <source>
        <dbReference type="SAM" id="MobiDB-lite"/>
    </source>
</evidence>
<dbReference type="InterPro" id="IPR045618">
    <property type="entry name" value="DUF6444"/>
</dbReference>
<gene>
    <name evidence="3" type="ORF">MNBD_GAMMA10-1652</name>
</gene>
<sequence length="162" mass="18122">MGMTKDSIDINTTITDIEKLLDNDHAISPALKASVKMLIMVVQMLIEKNGLNSTNSSKPPSSDPNRTKKKQSKSNKPVGGQKGHVGTNLQPIDDPDKIQNLPIDRRTLPRGQYVNTGFVSRQVFDIRISRHVTEYRAEILQDKQDNEFIAPFPPGVNRPAQY</sequence>
<evidence type="ECO:0000259" key="2">
    <source>
        <dbReference type="Pfam" id="PF20042"/>
    </source>
</evidence>
<dbReference type="Pfam" id="PF20042">
    <property type="entry name" value="DUF6444"/>
    <property type="match status" value="1"/>
</dbReference>
<feature type="compositionally biased region" description="Polar residues" evidence="1">
    <location>
        <begin position="50"/>
        <end position="64"/>
    </location>
</feature>
<reference evidence="3" key="1">
    <citation type="submission" date="2018-06" db="EMBL/GenBank/DDBJ databases">
        <authorList>
            <person name="Zhirakovskaya E."/>
        </authorList>
    </citation>
    <scope>NUCLEOTIDE SEQUENCE</scope>
</reference>
<proteinExistence type="predicted"/>
<feature type="non-terminal residue" evidence="3">
    <location>
        <position position="162"/>
    </location>
</feature>
<feature type="domain" description="DUF6444" evidence="2">
    <location>
        <begin position="14"/>
        <end position="88"/>
    </location>
</feature>